<reference evidence="2 3" key="1">
    <citation type="journal article" date="2010" name="Stand. Genomic Sci.">
        <title>Complete genome sequence of Archaeoglobus profundus type strain (AV18).</title>
        <authorList>
            <person name="von Jan M."/>
            <person name="Lapidus A."/>
            <person name="Del Rio T.G."/>
            <person name="Copeland A."/>
            <person name="Tice H."/>
            <person name="Cheng J.F."/>
            <person name="Lucas S."/>
            <person name="Chen F."/>
            <person name="Nolan M."/>
            <person name="Goodwin L."/>
            <person name="Han C."/>
            <person name="Pitluck S."/>
            <person name="Liolios K."/>
            <person name="Ivanova N."/>
            <person name="Mavromatis K."/>
            <person name="Ovchinnikova G."/>
            <person name="Chertkov O."/>
            <person name="Pati A."/>
            <person name="Chen A."/>
            <person name="Palaniappan K."/>
            <person name="Land M."/>
            <person name="Hauser L."/>
            <person name="Chang Y.J."/>
            <person name="Jeffries C.D."/>
            <person name="Saunders E."/>
            <person name="Brettin T."/>
            <person name="Detter J.C."/>
            <person name="Chain P."/>
            <person name="Eichinger K."/>
            <person name="Huber H."/>
            <person name="Spring S."/>
            <person name="Rohde M."/>
            <person name="Goker M."/>
            <person name="Wirth R."/>
            <person name="Woyke T."/>
            <person name="Bristow J."/>
            <person name="Eisen J.A."/>
            <person name="Markowitz V."/>
            <person name="Hugenholtz P."/>
            <person name="Kyrpides N.C."/>
            <person name="Klenk H.P."/>
        </authorList>
    </citation>
    <scope>NUCLEOTIDE SEQUENCE [LARGE SCALE GENOMIC DNA]</scope>
    <source>
        <strain evidence="3">DSM 5631 / JCM 9629 / NBRC 100127 / Av18</strain>
    </source>
</reference>
<feature type="transmembrane region" description="Helical" evidence="1">
    <location>
        <begin position="107"/>
        <end position="129"/>
    </location>
</feature>
<evidence type="ECO:0000256" key="1">
    <source>
        <dbReference type="SAM" id="Phobius"/>
    </source>
</evidence>
<evidence type="ECO:0000313" key="3">
    <source>
        <dbReference type="Proteomes" id="UP000001901"/>
    </source>
</evidence>
<keyword evidence="1" id="KW-1133">Transmembrane helix</keyword>
<dbReference type="EMBL" id="CP001857">
    <property type="protein sequence ID" value="ADB58489.1"/>
    <property type="molecule type" value="Genomic_DNA"/>
</dbReference>
<feature type="transmembrane region" description="Helical" evidence="1">
    <location>
        <begin position="73"/>
        <end position="95"/>
    </location>
</feature>
<dbReference type="PaxDb" id="572546-Arcpr_1441"/>
<dbReference type="KEGG" id="apo:Arcpr_1441"/>
<accession>D2REE5</accession>
<proteinExistence type="predicted"/>
<dbReference type="AlphaFoldDB" id="D2REE5"/>
<sequence length="183" mass="21796">MDIDQILQCVHQYQTLIYGILSFISFIVSVIIGGSRFIHQKRLLTKFHRERWIFVLCKEYIEFERELFSDINLLINFSSLISSSIIYPLLSLYIINVLFRFEYLRPFIAIPIGFFSVPLIICVIIWALIRRKTSKSKDLDALKKTLSSSQKYYSHMLGITIWLMLVFVLLIFFNWVEFNRYQS</sequence>
<dbReference type="HOGENOM" id="CLU_1472016_0_0_2"/>
<dbReference type="STRING" id="572546.Arcpr_1441"/>
<feature type="transmembrane region" description="Helical" evidence="1">
    <location>
        <begin position="16"/>
        <end position="38"/>
    </location>
</feature>
<dbReference type="Proteomes" id="UP000001901">
    <property type="component" value="Chromosome"/>
</dbReference>
<organism evidence="2 3">
    <name type="scientific">Archaeoglobus profundus (strain DSM 5631 / JCM 9629 / NBRC 100127 / Av18)</name>
    <dbReference type="NCBI Taxonomy" id="572546"/>
    <lineage>
        <taxon>Archaea</taxon>
        <taxon>Methanobacteriati</taxon>
        <taxon>Methanobacteriota</taxon>
        <taxon>Archaeoglobi</taxon>
        <taxon>Archaeoglobales</taxon>
        <taxon>Archaeoglobaceae</taxon>
        <taxon>Archaeoglobus</taxon>
    </lineage>
</organism>
<keyword evidence="3" id="KW-1185">Reference proteome</keyword>
<name>D2REE5_ARCPA</name>
<evidence type="ECO:0000313" key="2">
    <source>
        <dbReference type="EMBL" id="ADB58489.1"/>
    </source>
</evidence>
<keyword evidence="1" id="KW-0472">Membrane</keyword>
<gene>
    <name evidence="2" type="ordered locus">Arcpr_1441</name>
</gene>
<feature type="transmembrane region" description="Helical" evidence="1">
    <location>
        <begin position="152"/>
        <end position="176"/>
    </location>
</feature>
<keyword evidence="1" id="KW-0812">Transmembrane</keyword>
<protein>
    <submittedName>
        <fullName evidence="2">Uncharacterized protein</fullName>
    </submittedName>
</protein>